<reference evidence="2 3" key="1">
    <citation type="submission" date="2018-12" db="EMBL/GenBank/DDBJ databases">
        <title>Genomic insights into the evolutionary origins and pathogenicity of five Vibrio parahaemolyticus strains isolated from the shrimp with acute hepatopancreatic necrosis disease (AHPND).</title>
        <authorList>
            <person name="Yang Q."/>
            <person name="Dong X."/>
            <person name="Xie G."/>
            <person name="Fu S."/>
            <person name="Zou P."/>
            <person name="Sun J."/>
            <person name="Wang Y."/>
            <person name="Huang J."/>
        </authorList>
    </citation>
    <scope>NUCLEOTIDE SEQUENCE [LARGE SCALE GENOMIC DNA]</scope>
    <source>
        <strain evidence="2 3">20160303005-1</strain>
        <plasmid evidence="3">pvpsd2016-3</plasmid>
    </source>
</reference>
<gene>
    <name evidence="2" type="ORF">EHC69_28450</name>
</gene>
<sequence length="173" mass="19797">MVRYCAALMLLMCSCSVWAQTIPSLYQRVAEDYHMPASVLYSLALGESKVRLKSGIVRPWPWTLNVQGKPYFYANFDEACKALQGFLKRTEMVDIGLTQHNWRWQKRYFRTPCEAFNPRLNLAHAAKVLSEGKRKRGNWVAAAGYFHRPAGGAPARRYEAAFIRHLNQLGNVS</sequence>
<protein>
    <recommendedName>
        <fullName evidence="4">Lytic transglycosylase domain-containing protein</fullName>
    </recommendedName>
</protein>
<name>A0AAX1G0Z1_VIBPH</name>
<accession>A0AAX1G0Z1</accession>
<dbReference type="InterPro" id="IPR023346">
    <property type="entry name" value="Lysozyme-like_dom_sf"/>
</dbReference>
<evidence type="ECO:0000313" key="2">
    <source>
        <dbReference type="EMBL" id="QHH13194.1"/>
    </source>
</evidence>
<proteinExistence type="predicted"/>
<dbReference type="RefSeq" id="WP_086482436.1">
    <property type="nucleotide sequence ID" value="NZ_CP034302.1"/>
</dbReference>
<geneLocation type="plasmid" evidence="3">
    <name>pvpsd2016-3</name>
</geneLocation>
<keyword evidence="1" id="KW-0732">Signal</keyword>
<feature type="signal peptide" evidence="1">
    <location>
        <begin position="1"/>
        <end position="19"/>
    </location>
</feature>
<dbReference type="EMBL" id="CP034302">
    <property type="protein sequence ID" value="QHH13194.1"/>
    <property type="molecule type" value="Genomic_DNA"/>
</dbReference>
<feature type="chain" id="PRO_5043342810" description="Lytic transglycosylase domain-containing protein" evidence="1">
    <location>
        <begin position="20"/>
        <end position="173"/>
    </location>
</feature>
<evidence type="ECO:0000256" key="1">
    <source>
        <dbReference type="SAM" id="SignalP"/>
    </source>
</evidence>
<dbReference type="AlphaFoldDB" id="A0AAX1G0Z1"/>
<dbReference type="Proteomes" id="UP000464718">
    <property type="component" value="Plasmid pvpsd2016-3"/>
</dbReference>
<dbReference type="PROSITE" id="PS51257">
    <property type="entry name" value="PROKAR_LIPOPROTEIN"/>
    <property type="match status" value="1"/>
</dbReference>
<organism evidence="2 3">
    <name type="scientific">Vibrio parahaemolyticus</name>
    <dbReference type="NCBI Taxonomy" id="670"/>
    <lineage>
        <taxon>Bacteria</taxon>
        <taxon>Pseudomonadati</taxon>
        <taxon>Pseudomonadota</taxon>
        <taxon>Gammaproteobacteria</taxon>
        <taxon>Vibrionales</taxon>
        <taxon>Vibrionaceae</taxon>
        <taxon>Vibrio</taxon>
    </lineage>
</organism>
<evidence type="ECO:0008006" key="4">
    <source>
        <dbReference type="Google" id="ProtNLM"/>
    </source>
</evidence>
<evidence type="ECO:0000313" key="3">
    <source>
        <dbReference type="Proteomes" id="UP000464718"/>
    </source>
</evidence>
<dbReference type="SUPFAM" id="SSF53955">
    <property type="entry name" value="Lysozyme-like"/>
    <property type="match status" value="1"/>
</dbReference>
<keyword evidence="2" id="KW-0614">Plasmid</keyword>